<dbReference type="AlphaFoldDB" id="C3X160"/>
<name>C3X160_9BURK</name>
<keyword evidence="1" id="KW-1133">Transmembrane helix</keyword>
<proteinExistence type="predicted"/>
<evidence type="ECO:0000313" key="2">
    <source>
        <dbReference type="EMBL" id="EEO26946.2"/>
    </source>
</evidence>
<dbReference type="HOGENOM" id="CLU_1600449_0_0_4"/>
<dbReference type="RefSeq" id="WP_020995350.1">
    <property type="nucleotide sequence ID" value="NZ_CABMNL010000001.1"/>
</dbReference>
<dbReference type="eggNOG" id="ENOG5031581">
    <property type="taxonomic scope" value="Bacteria"/>
</dbReference>
<evidence type="ECO:0000256" key="1">
    <source>
        <dbReference type="SAM" id="Phobius"/>
    </source>
</evidence>
<dbReference type="EMBL" id="ACDP02000029">
    <property type="protein sequence ID" value="EEO26946.2"/>
    <property type="molecule type" value="Genomic_DNA"/>
</dbReference>
<keyword evidence="3" id="KW-1185">Reference proteome</keyword>
<organism evidence="2 3">
    <name type="scientific">Oxalobacter paraformigenes</name>
    <dbReference type="NCBI Taxonomy" id="556268"/>
    <lineage>
        <taxon>Bacteria</taxon>
        <taxon>Pseudomonadati</taxon>
        <taxon>Pseudomonadota</taxon>
        <taxon>Betaproteobacteria</taxon>
        <taxon>Burkholderiales</taxon>
        <taxon>Oxalobacteraceae</taxon>
        <taxon>Oxalobacter</taxon>
    </lineage>
</organism>
<protein>
    <submittedName>
        <fullName evidence="2">Uncharacterized protein</fullName>
    </submittedName>
</protein>
<evidence type="ECO:0000313" key="3">
    <source>
        <dbReference type="Proteomes" id="UP000003973"/>
    </source>
</evidence>
<accession>C3X160</accession>
<feature type="transmembrane region" description="Helical" evidence="1">
    <location>
        <begin position="16"/>
        <end position="37"/>
    </location>
</feature>
<gene>
    <name evidence="2" type="ORF">OFAG_00099</name>
</gene>
<feature type="transmembrane region" description="Helical" evidence="1">
    <location>
        <begin position="43"/>
        <end position="65"/>
    </location>
</feature>
<sequence>MTIAVSAWVKPSRCQAILVLGFAVFFLLTGVSMGGGLLGEFVLYGRIWLTPAFLTAGLMLVFGYVRARKTLRIDISGNGQIRLKEYKGNEFDTSEKKNGFNDGNVWTLMENSTIWPWLIVLNLESESKNVSRILIFFDSMQPDDFKVLYAACRWIDAHKKF</sequence>
<dbReference type="Pfam" id="PF07254">
    <property type="entry name" value="Cpta_toxin"/>
    <property type="match status" value="1"/>
</dbReference>
<keyword evidence="1" id="KW-0812">Transmembrane</keyword>
<dbReference type="Proteomes" id="UP000003973">
    <property type="component" value="Unassembled WGS sequence"/>
</dbReference>
<reference evidence="2" key="1">
    <citation type="submission" date="2011-10" db="EMBL/GenBank/DDBJ databases">
        <title>The Genome Sequence of Oxalobacter formigenes HOxBLS.</title>
        <authorList>
            <consortium name="The Broad Institute Genome Sequencing Platform"/>
            <person name="Earl A."/>
            <person name="Ward D."/>
            <person name="Feldgarden M."/>
            <person name="Gevers D."/>
            <person name="Allison M.J."/>
            <person name="Humphrey S."/>
            <person name="Young S.K."/>
            <person name="Zeng Q."/>
            <person name="Gargeya S."/>
            <person name="Fitzgerald M."/>
            <person name="Haas B."/>
            <person name="Abouelleil A."/>
            <person name="Alvarado L."/>
            <person name="Arachchi H.M."/>
            <person name="Berlin A."/>
            <person name="Brown A."/>
            <person name="Chapman S.B."/>
            <person name="Chen Z."/>
            <person name="Dunbar C."/>
            <person name="Freedman E."/>
            <person name="Gearin G."/>
            <person name="Goldberg J."/>
            <person name="Griggs A."/>
            <person name="Gujja S."/>
            <person name="Heiman D."/>
            <person name="Howarth C."/>
            <person name="Larson L."/>
            <person name="Lui A."/>
            <person name="MacDonald P.J.P."/>
            <person name="Montmayeur A."/>
            <person name="Murphy C."/>
            <person name="Neiman D."/>
            <person name="Pearson M."/>
            <person name="Priest M."/>
            <person name="Roberts A."/>
            <person name="Saif S."/>
            <person name="Shea T."/>
            <person name="Shenoy N."/>
            <person name="Sisk P."/>
            <person name="Stolte C."/>
            <person name="Sykes S."/>
            <person name="Wortman J."/>
            <person name="Nusbaum C."/>
            <person name="Birren B."/>
        </authorList>
    </citation>
    <scope>NUCLEOTIDE SEQUENCE [LARGE SCALE GENOMIC DNA]</scope>
    <source>
        <strain evidence="2">HOxBLS</strain>
    </source>
</reference>
<keyword evidence="1" id="KW-0472">Membrane</keyword>
<comment type="caution">
    <text evidence="2">The sequence shown here is derived from an EMBL/GenBank/DDBJ whole genome shotgun (WGS) entry which is preliminary data.</text>
</comment>
<dbReference type="InterPro" id="IPR009883">
    <property type="entry name" value="YgfX"/>
</dbReference>